<evidence type="ECO:0000313" key="8">
    <source>
        <dbReference type="Proteomes" id="UP000479691"/>
    </source>
</evidence>
<dbReference type="GO" id="GO:0016846">
    <property type="term" value="F:carbon-sulfur lyase activity"/>
    <property type="evidence" value="ECO:0007669"/>
    <property type="project" value="InterPro"/>
</dbReference>
<dbReference type="Proteomes" id="UP000614610">
    <property type="component" value="Unassembled WGS sequence"/>
</dbReference>
<dbReference type="Proteomes" id="UP000479691">
    <property type="component" value="Unassembled WGS sequence"/>
</dbReference>
<evidence type="ECO:0000313" key="7">
    <source>
        <dbReference type="EMBL" id="KAF3204712.1"/>
    </source>
</evidence>
<gene>
    <name evidence="7" type="ORF">TWF679_009576</name>
    <name evidence="6" type="ORF">TWF788_010230</name>
</gene>
<sequence length="185" mass="20229">MQYSASNRFEPTTFSATVMSDTETGTHEPISGGCLCKAVKYSIAFPQGCWPPKKNNICHCTQCRKATGALMSHILTVTPSQVTWTCEDRSFREYSSSNGVFRGFCQTCGSTLSWRNTKTPAEIDIFSGTLDEDVLIGGDGETGRKILMTDRQFWCDNLVSGVTDGAKSRFMYKTNAEGGVLGEVA</sequence>
<evidence type="ECO:0000256" key="3">
    <source>
        <dbReference type="ARBA" id="ARBA00022833"/>
    </source>
</evidence>
<keyword evidence="3" id="KW-0862">Zinc</keyword>
<proteinExistence type="inferred from homology"/>
<dbReference type="InterPro" id="IPR011057">
    <property type="entry name" value="Mss4-like_sf"/>
</dbReference>
<evidence type="ECO:0000256" key="4">
    <source>
        <dbReference type="ARBA" id="ARBA00023239"/>
    </source>
</evidence>
<evidence type="ECO:0000256" key="1">
    <source>
        <dbReference type="ARBA" id="ARBA00005495"/>
    </source>
</evidence>
<dbReference type="PANTHER" id="PTHR33337:SF40">
    <property type="entry name" value="CENP-V_GFA DOMAIN-CONTAINING PROTEIN-RELATED"/>
    <property type="match status" value="1"/>
</dbReference>
<reference evidence="6 8" key="1">
    <citation type="submission" date="2019-06" db="EMBL/GenBank/DDBJ databases">
        <authorList>
            <person name="Palmer J.M."/>
        </authorList>
    </citation>
    <scope>NUCLEOTIDE SEQUENCE [LARGE SCALE GENOMIC DNA]</scope>
    <source>
        <strain evidence="7">TWF679</strain>
        <strain evidence="6 8">TWF788</strain>
    </source>
</reference>
<dbReference type="AlphaFoldDB" id="A0A6G1LWW4"/>
<keyword evidence="2" id="KW-0479">Metal-binding</keyword>
<accession>A0A6G1LWW4</accession>
<dbReference type="PROSITE" id="PS51891">
    <property type="entry name" value="CENP_V_GFA"/>
    <property type="match status" value="1"/>
</dbReference>
<dbReference type="EMBL" id="WIWT01000069">
    <property type="protein sequence ID" value="KAF3204712.1"/>
    <property type="molecule type" value="Genomic_DNA"/>
</dbReference>
<comment type="similarity">
    <text evidence="1">Belongs to the Gfa family.</text>
</comment>
<feature type="domain" description="CENP-V/GFA" evidence="5">
    <location>
        <begin position="30"/>
        <end position="155"/>
    </location>
</feature>
<dbReference type="Pfam" id="PF04828">
    <property type="entry name" value="GFA"/>
    <property type="match status" value="1"/>
</dbReference>
<evidence type="ECO:0000313" key="6">
    <source>
        <dbReference type="EMBL" id="KAF3170218.1"/>
    </source>
</evidence>
<dbReference type="EMBL" id="JAABOE010000075">
    <property type="protein sequence ID" value="KAF3170218.1"/>
    <property type="molecule type" value="Genomic_DNA"/>
</dbReference>
<dbReference type="OrthoDB" id="6329284at2759"/>
<comment type="caution">
    <text evidence="6">The sequence shown here is derived from an EMBL/GenBank/DDBJ whole genome shotgun (WGS) entry which is preliminary data.</text>
</comment>
<keyword evidence="4" id="KW-0456">Lyase</keyword>
<dbReference type="Gene3D" id="3.90.1590.10">
    <property type="entry name" value="glutathione-dependent formaldehyde- activating enzyme (gfa)"/>
    <property type="match status" value="1"/>
</dbReference>
<protein>
    <recommendedName>
        <fullName evidence="5">CENP-V/GFA domain-containing protein</fullName>
    </recommendedName>
</protein>
<dbReference type="SUPFAM" id="SSF51316">
    <property type="entry name" value="Mss4-like"/>
    <property type="match status" value="1"/>
</dbReference>
<evidence type="ECO:0000259" key="5">
    <source>
        <dbReference type="PROSITE" id="PS51891"/>
    </source>
</evidence>
<name>A0A6G1LWW4_ORBOL</name>
<dbReference type="GO" id="GO:0046872">
    <property type="term" value="F:metal ion binding"/>
    <property type="evidence" value="ECO:0007669"/>
    <property type="project" value="UniProtKB-KW"/>
</dbReference>
<dbReference type="PANTHER" id="PTHR33337">
    <property type="entry name" value="GFA DOMAIN-CONTAINING PROTEIN"/>
    <property type="match status" value="1"/>
</dbReference>
<organism evidence="6 8">
    <name type="scientific">Orbilia oligospora</name>
    <name type="common">Nematode-trapping fungus</name>
    <name type="synonym">Arthrobotrys oligospora</name>
    <dbReference type="NCBI Taxonomy" id="2813651"/>
    <lineage>
        <taxon>Eukaryota</taxon>
        <taxon>Fungi</taxon>
        <taxon>Dikarya</taxon>
        <taxon>Ascomycota</taxon>
        <taxon>Pezizomycotina</taxon>
        <taxon>Orbiliomycetes</taxon>
        <taxon>Orbiliales</taxon>
        <taxon>Orbiliaceae</taxon>
        <taxon>Orbilia</taxon>
    </lineage>
</organism>
<dbReference type="InterPro" id="IPR006913">
    <property type="entry name" value="CENP-V/GFA"/>
</dbReference>
<evidence type="ECO:0000256" key="2">
    <source>
        <dbReference type="ARBA" id="ARBA00022723"/>
    </source>
</evidence>